<organism evidence="1">
    <name type="scientific">Pseudogymnoascus destructans</name>
    <dbReference type="NCBI Taxonomy" id="655981"/>
    <lineage>
        <taxon>Eukaryota</taxon>
        <taxon>Fungi</taxon>
        <taxon>Dikarya</taxon>
        <taxon>Ascomycota</taxon>
        <taxon>Pezizomycotina</taxon>
        <taxon>Leotiomycetes</taxon>
        <taxon>Thelebolales</taxon>
        <taxon>Thelebolaceae</taxon>
        <taxon>Pseudogymnoascus</taxon>
    </lineage>
</organism>
<evidence type="ECO:0000313" key="1">
    <source>
        <dbReference type="EMBL" id="OAF55476.1"/>
    </source>
</evidence>
<reference evidence="1" key="1">
    <citation type="submission" date="2016-03" db="EMBL/GenBank/DDBJ databases">
        <title>Updated assembly of Pseudogymnoascus destructans, the fungus causing white-nose syndrome of bats.</title>
        <authorList>
            <person name="Palmer J.M."/>
            <person name="Drees K.P."/>
            <person name="Foster J.T."/>
            <person name="Lindner D.L."/>
        </authorList>
    </citation>
    <scope>NUCLEOTIDE SEQUENCE [LARGE SCALE GENOMIC DNA]</scope>
    <source>
        <strain evidence="1">20631-21</strain>
    </source>
</reference>
<dbReference type="RefSeq" id="XP_024320776.1">
    <property type="nucleotide sequence ID" value="XM_024471837.1"/>
</dbReference>
<proteinExistence type="predicted"/>
<gene>
    <name evidence="1" type="ORF">VC83_08282</name>
</gene>
<dbReference type="AlphaFoldDB" id="A0A176ZZX7"/>
<dbReference type="Proteomes" id="UP000077154">
    <property type="component" value="Unassembled WGS sequence"/>
</dbReference>
<protein>
    <submittedName>
        <fullName evidence="1">Uncharacterized protein</fullName>
    </submittedName>
</protein>
<dbReference type="GeneID" id="36291324"/>
<sequence>MLCCRVTPPTQKTGDRRGSAQLHCLLALGGLYLPSNKATINKSSPSTPEKKFAATVLPLPNWRGFEEGDLRRALHYGSHAFISTSKLQSTSRTIHAPSLSTTVH</sequence>
<accession>A0A176ZZX7</accession>
<name>A0A176ZZX7_9PEZI</name>
<dbReference type="EMBL" id="KV441409">
    <property type="protein sequence ID" value="OAF55476.1"/>
    <property type="molecule type" value="Genomic_DNA"/>
</dbReference>